<evidence type="ECO:0000313" key="2">
    <source>
        <dbReference type="EMBL" id="EMA39169.1"/>
    </source>
</evidence>
<name>M0M3I6_9EURY</name>
<sequence>MELSKPVISERCDVSEEIIKKHYDERSAADRRELQRELFEKTRTEKNGATTGYIYLPVWKECERSVESLYELNPTFARMDDRQGASASESIFGGEPATTDSV</sequence>
<dbReference type="eggNOG" id="arCOG01250">
    <property type="taxonomic scope" value="Archaea"/>
</dbReference>
<dbReference type="Proteomes" id="UP000011607">
    <property type="component" value="Unassembled WGS sequence"/>
</dbReference>
<dbReference type="AlphaFoldDB" id="M0M3I6"/>
<gene>
    <name evidence="2" type="ORF">C446_08871</name>
</gene>
<dbReference type="RefSeq" id="WP_006672696.1">
    <property type="nucleotide sequence ID" value="NZ_AOMA01000085.1"/>
</dbReference>
<comment type="caution">
    <text evidence="2">The sequence shown here is derived from an EMBL/GenBank/DDBJ whole genome shotgun (WGS) entry which is preliminary data.</text>
</comment>
<keyword evidence="3" id="KW-1185">Reference proteome</keyword>
<dbReference type="EMBL" id="AOMA01000085">
    <property type="protein sequence ID" value="EMA39169.1"/>
    <property type="molecule type" value="Genomic_DNA"/>
</dbReference>
<organism evidence="2 3">
    <name type="scientific">Halobiforma nitratireducens JCM 10879</name>
    <dbReference type="NCBI Taxonomy" id="1227454"/>
    <lineage>
        <taxon>Archaea</taxon>
        <taxon>Methanobacteriati</taxon>
        <taxon>Methanobacteriota</taxon>
        <taxon>Stenosarchaea group</taxon>
        <taxon>Halobacteria</taxon>
        <taxon>Halobacteriales</taxon>
        <taxon>Natrialbaceae</taxon>
        <taxon>Halobiforma</taxon>
    </lineage>
</organism>
<accession>M0M3I6</accession>
<feature type="region of interest" description="Disordered" evidence="1">
    <location>
        <begin position="81"/>
        <end position="102"/>
    </location>
</feature>
<evidence type="ECO:0000313" key="3">
    <source>
        <dbReference type="Proteomes" id="UP000011607"/>
    </source>
</evidence>
<reference evidence="2 3" key="1">
    <citation type="journal article" date="2014" name="PLoS Genet.">
        <title>Phylogenetically driven sequencing of extremely halophilic archaea reveals strategies for static and dynamic osmo-response.</title>
        <authorList>
            <person name="Becker E.A."/>
            <person name="Seitzer P.M."/>
            <person name="Tritt A."/>
            <person name="Larsen D."/>
            <person name="Krusor M."/>
            <person name="Yao A.I."/>
            <person name="Wu D."/>
            <person name="Madern D."/>
            <person name="Eisen J.A."/>
            <person name="Darling A.E."/>
            <person name="Facciotti M.T."/>
        </authorList>
    </citation>
    <scope>NUCLEOTIDE SEQUENCE [LARGE SCALE GENOMIC DNA]</scope>
    <source>
        <strain evidence="2 3">JCM 10879</strain>
    </source>
</reference>
<evidence type="ECO:0000256" key="1">
    <source>
        <dbReference type="SAM" id="MobiDB-lite"/>
    </source>
</evidence>
<protein>
    <submittedName>
        <fullName evidence="2">Uncharacterized protein</fullName>
    </submittedName>
</protein>
<proteinExistence type="predicted"/>
<dbReference type="STRING" id="1227454.C446_08871"/>